<proteinExistence type="predicted"/>
<keyword evidence="1" id="KW-1185">Reference proteome</keyword>
<protein>
    <submittedName>
        <fullName evidence="2">Uncharacterized protein</fullName>
    </submittedName>
</protein>
<sequence length="149" mass="16923">MMHIFHTRTILSPLKPFTGVPHSRRTPSSPERREKWARATHHWTRRVKETSPTATWHNQLGTMTRRRRVLGDALKACRINIACVQETKWKGTKAKEIGEGSKLFYNGEQATQSSVGIAVSERLRNSIVEVSWVSERLMSLMIDSGAVAL</sequence>
<evidence type="ECO:0000313" key="2">
    <source>
        <dbReference type="WBParaSite" id="nRc.2.0.1.t18975-RA"/>
    </source>
</evidence>
<accession>A0A915IY03</accession>
<name>A0A915IY03_ROMCU</name>
<reference evidence="2" key="1">
    <citation type="submission" date="2022-11" db="UniProtKB">
        <authorList>
            <consortium name="WormBaseParasite"/>
        </authorList>
    </citation>
    <scope>IDENTIFICATION</scope>
</reference>
<evidence type="ECO:0000313" key="1">
    <source>
        <dbReference type="Proteomes" id="UP000887565"/>
    </source>
</evidence>
<dbReference type="Gene3D" id="3.60.10.10">
    <property type="entry name" value="Endonuclease/exonuclease/phosphatase"/>
    <property type="match status" value="1"/>
</dbReference>
<dbReference type="WBParaSite" id="nRc.2.0.1.t18975-RA">
    <property type="protein sequence ID" value="nRc.2.0.1.t18975-RA"/>
    <property type="gene ID" value="nRc.2.0.1.g18975"/>
</dbReference>
<dbReference type="InterPro" id="IPR036691">
    <property type="entry name" value="Endo/exonu/phosph_ase_sf"/>
</dbReference>
<organism evidence="1 2">
    <name type="scientific">Romanomermis culicivorax</name>
    <name type="common">Nematode worm</name>
    <dbReference type="NCBI Taxonomy" id="13658"/>
    <lineage>
        <taxon>Eukaryota</taxon>
        <taxon>Metazoa</taxon>
        <taxon>Ecdysozoa</taxon>
        <taxon>Nematoda</taxon>
        <taxon>Enoplea</taxon>
        <taxon>Dorylaimia</taxon>
        <taxon>Mermithida</taxon>
        <taxon>Mermithoidea</taxon>
        <taxon>Mermithidae</taxon>
        <taxon>Romanomermis</taxon>
    </lineage>
</organism>
<dbReference type="Proteomes" id="UP000887565">
    <property type="component" value="Unplaced"/>
</dbReference>
<dbReference type="AlphaFoldDB" id="A0A915IY03"/>